<reference evidence="8" key="4">
    <citation type="submission" date="2025-08" db="UniProtKB">
        <authorList>
            <consortium name="RefSeq"/>
        </authorList>
    </citation>
    <scope>IDENTIFICATION</scope>
</reference>
<reference evidence="8" key="1">
    <citation type="journal article" date="2000" name="Nucleic Acids Res.">
        <title>Holliday junction resolvases and related nucleases: identification of new families, phyletic distribution and evolutionary trajectories.</title>
        <authorList>
            <person name="Aravind L."/>
            <person name="Makarova K.S."/>
            <person name="Koonin E.V."/>
        </authorList>
    </citation>
    <scope>NUCLEOTIDE SEQUENCE</scope>
</reference>
<dbReference type="Proteomes" id="UP000675920">
    <property type="component" value="Unplaced"/>
</dbReference>
<keyword evidence="1 5" id="KW-0963">Cytoplasm</keyword>
<evidence type="ECO:0000256" key="5">
    <source>
        <dbReference type="HAMAP-Rule" id="MF_00651"/>
    </source>
</evidence>
<comment type="subcellular location">
    <subcellularLocation>
        <location evidence="5">Cytoplasm</location>
    </subcellularLocation>
</comment>
<evidence type="ECO:0000256" key="2">
    <source>
        <dbReference type="ARBA" id="ARBA00022517"/>
    </source>
</evidence>
<dbReference type="InterPro" id="IPR006641">
    <property type="entry name" value="YqgF/RNaseH-like_dom"/>
</dbReference>
<evidence type="ECO:0000256" key="1">
    <source>
        <dbReference type="ARBA" id="ARBA00022490"/>
    </source>
</evidence>
<dbReference type="EC" id="3.1.-.-" evidence="5"/>
<keyword evidence="7" id="KW-1185">Reference proteome</keyword>
<dbReference type="GO" id="GO:0005829">
    <property type="term" value="C:cytosol"/>
    <property type="evidence" value="ECO:0007669"/>
    <property type="project" value="TreeGrafter"/>
</dbReference>
<organism evidence="7 8">
    <name type="scientific">Derxia gummosa DSM 723</name>
    <dbReference type="NCBI Taxonomy" id="1121388"/>
    <lineage>
        <taxon>Bacteria</taxon>
        <taxon>Pseudomonadati</taxon>
        <taxon>Pseudomonadota</taxon>
        <taxon>Betaproteobacteria</taxon>
        <taxon>Burkholderiales</taxon>
        <taxon>Alcaligenaceae</taxon>
        <taxon>Derxia</taxon>
    </lineage>
</organism>
<accession>A0A8B6X1R6</accession>
<reference evidence="8" key="3">
    <citation type="journal article" date="2012" name="J. Mol. Microbiol. Biotechnol.">
        <title>Mutations in the essential Escherichia coli gene, yqgF, and their effects on transcription.</title>
        <authorList>
            <person name="Iwamoto A."/>
            <person name="Osawa A."/>
            <person name="Kawai M."/>
            <person name="Honda H."/>
            <person name="Yoshida S."/>
            <person name="Furuya N."/>
            <person name="Kato J."/>
        </authorList>
    </citation>
    <scope>NUCLEOTIDE SEQUENCE</scope>
</reference>
<dbReference type="CDD" id="cd16964">
    <property type="entry name" value="YqgF"/>
    <property type="match status" value="1"/>
</dbReference>
<dbReference type="RefSeq" id="WP_028310675.1">
    <property type="nucleotide sequence ID" value="NZ_AXWS01000007.1"/>
</dbReference>
<dbReference type="InterPro" id="IPR005227">
    <property type="entry name" value="YqgF"/>
</dbReference>
<dbReference type="HAMAP" id="MF_00651">
    <property type="entry name" value="Nuclease_YqgF"/>
    <property type="match status" value="1"/>
</dbReference>
<dbReference type="InterPro" id="IPR012337">
    <property type="entry name" value="RNaseH-like_sf"/>
</dbReference>
<dbReference type="Gene3D" id="3.30.420.140">
    <property type="entry name" value="YqgF/RNase H-like domain"/>
    <property type="match status" value="1"/>
</dbReference>
<dbReference type="InterPro" id="IPR037027">
    <property type="entry name" value="YqgF/RNaseH-like_dom_sf"/>
</dbReference>
<dbReference type="PANTHER" id="PTHR33317:SF4">
    <property type="entry name" value="POLYNUCLEOTIDYL TRANSFERASE, RIBONUCLEASE H-LIKE SUPERFAMILY PROTEIN"/>
    <property type="match status" value="1"/>
</dbReference>
<dbReference type="OrthoDB" id="9796140at2"/>
<keyword evidence="2 5" id="KW-0690">Ribosome biogenesis</keyword>
<dbReference type="GO" id="GO:0000967">
    <property type="term" value="P:rRNA 5'-end processing"/>
    <property type="evidence" value="ECO:0007669"/>
    <property type="project" value="UniProtKB-UniRule"/>
</dbReference>
<dbReference type="AlphaFoldDB" id="A0A8B6X1R6"/>
<comment type="similarity">
    <text evidence="5">Belongs to the YqgF HJR family.</text>
</comment>
<dbReference type="Pfam" id="PF03652">
    <property type="entry name" value="RuvX"/>
    <property type="match status" value="1"/>
</dbReference>
<dbReference type="GO" id="GO:0004518">
    <property type="term" value="F:nuclease activity"/>
    <property type="evidence" value="ECO:0007669"/>
    <property type="project" value="UniProtKB-KW"/>
</dbReference>
<feature type="domain" description="YqgF/RNase H-like" evidence="6">
    <location>
        <begin position="7"/>
        <end position="107"/>
    </location>
</feature>
<evidence type="ECO:0000313" key="7">
    <source>
        <dbReference type="Proteomes" id="UP000675920"/>
    </source>
</evidence>
<keyword evidence="3 5" id="KW-0540">Nuclease</keyword>
<evidence type="ECO:0000256" key="3">
    <source>
        <dbReference type="ARBA" id="ARBA00022722"/>
    </source>
</evidence>
<keyword evidence="4 5" id="KW-0378">Hydrolase</keyword>
<dbReference type="PANTHER" id="PTHR33317">
    <property type="entry name" value="POLYNUCLEOTIDYL TRANSFERASE, RIBONUCLEASE H-LIKE SUPERFAMILY PROTEIN"/>
    <property type="match status" value="1"/>
</dbReference>
<evidence type="ECO:0000313" key="8">
    <source>
        <dbReference type="RefSeq" id="WP_028310675.1"/>
    </source>
</evidence>
<proteinExistence type="inferred from homology"/>
<dbReference type="GO" id="GO:0016788">
    <property type="term" value="F:hydrolase activity, acting on ester bonds"/>
    <property type="evidence" value="ECO:0007669"/>
    <property type="project" value="UniProtKB-UniRule"/>
</dbReference>
<protein>
    <recommendedName>
        <fullName evidence="5">Putative pre-16S rRNA nuclease</fullName>
        <ecNumber evidence="5">3.1.-.-</ecNumber>
    </recommendedName>
</protein>
<gene>
    <name evidence="8" type="primary">ruvX</name>
</gene>
<sequence length="166" mass="17685">MPDAPAEVVLGFDVGKRRIGVAVGNTLMRQATPLEVIEVQSNDQVFARVAALVAEWGAARFVVGLPRQQDGADNQGTPVARKFGNRLTGRFNKPVAWVDEAYSSVEAEARHRDDRASGRTDGFGGYGKIAARKSSGGRAHGAVLDHHAAAIILQQHFDESPTAASP</sequence>
<dbReference type="SUPFAM" id="SSF53098">
    <property type="entry name" value="Ribonuclease H-like"/>
    <property type="match status" value="1"/>
</dbReference>
<dbReference type="NCBIfam" id="TIGR00250">
    <property type="entry name" value="RNAse_H_YqgF"/>
    <property type="match status" value="1"/>
</dbReference>
<comment type="function">
    <text evidence="5">Could be a nuclease involved in processing of the 5'-end of pre-16S rRNA.</text>
</comment>
<name>A0A8B6X1R6_9BURK</name>
<evidence type="ECO:0000256" key="4">
    <source>
        <dbReference type="ARBA" id="ARBA00022801"/>
    </source>
</evidence>
<evidence type="ECO:0000259" key="6">
    <source>
        <dbReference type="SMART" id="SM00732"/>
    </source>
</evidence>
<reference evidence="8" key="2">
    <citation type="journal article" date="2003" name="J. Biomol. NMR">
        <title>Solution structure of the hypothetical protein YqgF from Escherichia coli reveals an RNAse H fold.</title>
        <authorList>
            <person name="Liu D."/>
            <person name="Wang Y.S."/>
            <person name="Wyss D.F."/>
        </authorList>
    </citation>
    <scope>NUCLEOTIDE SEQUENCE</scope>
</reference>
<dbReference type="SMART" id="SM00732">
    <property type="entry name" value="YqgFc"/>
    <property type="match status" value="1"/>
</dbReference>